<name>A0AAW4LDP5_9BACT</name>
<dbReference type="PANTHER" id="PTHR38454:SF1">
    <property type="entry name" value="INTEGRAL MEMBRANE PROTEIN"/>
    <property type="match status" value="1"/>
</dbReference>
<feature type="transmembrane region" description="Helical" evidence="1">
    <location>
        <begin position="100"/>
        <end position="122"/>
    </location>
</feature>
<feature type="transmembrane region" description="Helical" evidence="1">
    <location>
        <begin position="173"/>
        <end position="191"/>
    </location>
</feature>
<feature type="transmembrane region" description="Helical" evidence="1">
    <location>
        <begin position="226"/>
        <end position="248"/>
    </location>
</feature>
<dbReference type="EMBL" id="JAHCVJ010000013">
    <property type="protein sequence ID" value="MBT0666561.1"/>
    <property type="molecule type" value="Genomic_DNA"/>
</dbReference>
<organism evidence="2 3">
    <name type="scientific">Geoanaerobacter pelophilus</name>
    <dbReference type="NCBI Taxonomy" id="60036"/>
    <lineage>
        <taxon>Bacteria</taxon>
        <taxon>Pseudomonadati</taxon>
        <taxon>Thermodesulfobacteriota</taxon>
        <taxon>Desulfuromonadia</taxon>
        <taxon>Geobacterales</taxon>
        <taxon>Geobacteraceae</taxon>
        <taxon>Geoanaerobacter</taxon>
    </lineage>
</organism>
<dbReference type="PANTHER" id="PTHR38454">
    <property type="entry name" value="INTEGRAL MEMBRANE PROTEIN-RELATED"/>
    <property type="match status" value="1"/>
</dbReference>
<dbReference type="AlphaFoldDB" id="A0AAW4LDP5"/>
<evidence type="ECO:0000313" key="2">
    <source>
        <dbReference type="EMBL" id="MBT0666561.1"/>
    </source>
</evidence>
<feature type="transmembrane region" description="Helical" evidence="1">
    <location>
        <begin position="400"/>
        <end position="419"/>
    </location>
</feature>
<keyword evidence="1" id="KW-0472">Membrane</keyword>
<feature type="transmembrane region" description="Helical" evidence="1">
    <location>
        <begin position="134"/>
        <end position="161"/>
    </location>
</feature>
<protein>
    <recommendedName>
        <fullName evidence="4">Membrane protein YfhO</fullName>
    </recommendedName>
</protein>
<feature type="transmembrane region" description="Helical" evidence="1">
    <location>
        <begin position="649"/>
        <end position="670"/>
    </location>
</feature>
<gene>
    <name evidence="2" type="ORF">KI809_19805</name>
</gene>
<feature type="transmembrane region" description="Helical" evidence="1">
    <location>
        <begin position="73"/>
        <end position="93"/>
    </location>
</feature>
<feature type="transmembrane region" description="Helical" evidence="1">
    <location>
        <begin position="294"/>
        <end position="313"/>
    </location>
</feature>
<feature type="transmembrane region" description="Helical" evidence="1">
    <location>
        <begin position="322"/>
        <end position="340"/>
    </location>
</feature>
<accession>A0AAW4LDP5</accession>
<comment type="caution">
    <text evidence="2">The sequence shown here is derived from an EMBL/GenBank/DDBJ whole genome shotgun (WGS) entry which is preliminary data.</text>
</comment>
<feature type="transmembrane region" description="Helical" evidence="1">
    <location>
        <begin position="197"/>
        <end position="214"/>
    </location>
</feature>
<keyword evidence="1" id="KW-1133">Transmembrane helix</keyword>
<dbReference type="Proteomes" id="UP000811899">
    <property type="component" value="Unassembled WGS sequence"/>
</dbReference>
<evidence type="ECO:0000313" key="3">
    <source>
        <dbReference type="Proteomes" id="UP000811899"/>
    </source>
</evidence>
<dbReference type="InterPro" id="IPR018580">
    <property type="entry name" value="Uncharacterised_YfhO"/>
</dbReference>
<feature type="transmembrane region" description="Helical" evidence="1">
    <location>
        <begin position="12"/>
        <end position="33"/>
    </location>
</feature>
<dbReference type="RefSeq" id="WP_214173332.1">
    <property type="nucleotide sequence ID" value="NZ_JAHCVJ010000013.1"/>
</dbReference>
<keyword evidence="3" id="KW-1185">Reference proteome</keyword>
<evidence type="ECO:0000256" key="1">
    <source>
        <dbReference type="SAM" id="Phobius"/>
    </source>
</evidence>
<sequence length="682" mass="78080">MLKAIPDYRYPVALLLLTLVAFFSIEISHPYYFMQDDNRVLYLPIYLHNLRSVLSGEFPFYNFHQYLGTPVTIHYAALYPIYYLALLLSNFMFGHYFASFEIIALFHLILAAQGFYFFGRYFELDDASCLFGGITWAFCSFVIIGGNSWIHVTGLAAYLPWILLYTVRQCYSFDLRAFLLLLFFKVCNLLLGYPQYFLYTATFEILTVILFCLLDSKSTKFTKALVSFTVNYFLVVIVTLPIILQTAWQTKVSAYRSNPLSWNEYVGYSYNLKYWLSGLIDPFSSTSVITQFELHYLSFVGYLTILFFFLYLYKRKVLSGKCAVLGTVSIILFLFAIMWAGELIVTRLFYYVPVYNRMRYPFKLAIFGSFFITVISILGFDIFLKQLSDYASLTNKTVKVVAATVIVVHLCIFIAVYSFSPQRTFGYHEDPLPLTEPLKATIADGRIISASLDDVIRGDKLIPGFSAPYLGYDYATLWGLFHFGGYDPLVSQKGGKASLGIKNNPVFNLPADEPFYIPQETLEHFRKWGVKWYVVNKAIPLDPAAPFQLQYSDTYRNVLKDSLARPMVYWQEAVDNARLSYRFKTNSVEIDSDCNKAGTVIVNMLYHPYFTAQVDGIQIEVAETADNQMSLSVPKGRHSIALRYADRSFINGAKISGAVILLIILSLSFAKIRARLVNLFLY</sequence>
<keyword evidence="1" id="KW-0812">Transmembrane</keyword>
<proteinExistence type="predicted"/>
<evidence type="ECO:0008006" key="4">
    <source>
        <dbReference type="Google" id="ProtNLM"/>
    </source>
</evidence>
<feature type="transmembrane region" description="Helical" evidence="1">
    <location>
        <begin position="360"/>
        <end position="380"/>
    </location>
</feature>
<reference evidence="2 3" key="1">
    <citation type="submission" date="2021-05" db="EMBL/GenBank/DDBJ databases">
        <title>The draft genome of Geobacter pelophilus DSM 12255.</title>
        <authorList>
            <person name="Xu Z."/>
            <person name="Masuda Y."/>
            <person name="Itoh H."/>
            <person name="Senoo K."/>
        </authorList>
    </citation>
    <scope>NUCLEOTIDE SEQUENCE [LARGE SCALE GENOMIC DNA]</scope>
    <source>
        <strain evidence="2 3">DSM 12255</strain>
    </source>
</reference>